<dbReference type="EMBL" id="JACYTN010000018">
    <property type="protein sequence ID" value="MBD8500059.1"/>
    <property type="molecule type" value="Genomic_DNA"/>
</dbReference>
<protein>
    <recommendedName>
        <fullName evidence="3">Thioredoxin domain-containing protein</fullName>
    </recommendedName>
</protein>
<comment type="caution">
    <text evidence="1">The sequence shown here is derived from an EMBL/GenBank/DDBJ whole genome shotgun (WGS) entry which is preliminary data.</text>
</comment>
<dbReference type="SUPFAM" id="SSF52833">
    <property type="entry name" value="Thioredoxin-like"/>
    <property type="match status" value="1"/>
</dbReference>
<organism evidence="1 2">
    <name type="scientific">Paenibacillus arenosi</name>
    <dbReference type="NCBI Taxonomy" id="2774142"/>
    <lineage>
        <taxon>Bacteria</taxon>
        <taxon>Bacillati</taxon>
        <taxon>Bacillota</taxon>
        <taxon>Bacilli</taxon>
        <taxon>Bacillales</taxon>
        <taxon>Paenibacillaceae</taxon>
        <taxon>Paenibacillus</taxon>
    </lineage>
</organism>
<keyword evidence="2" id="KW-1185">Reference proteome</keyword>
<evidence type="ECO:0000313" key="2">
    <source>
        <dbReference type="Proteomes" id="UP000634529"/>
    </source>
</evidence>
<sequence>MNQLSNIKYSLTDQLEDYKGNPIMIQQHMSTVFIFVSLYCSYCVEFLPEIATLTEKCPDVDVILFCNGTIEEHDEMINYFDWKFPIVYMEPTEAERRYDVGEYPFIMLIKDGTCVLKESVEEFDEIVDIMKGKGV</sequence>
<evidence type="ECO:0008006" key="3">
    <source>
        <dbReference type="Google" id="ProtNLM"/>
    </source>
</evidence>
<dbReference type="Gene3D" id="3.40.30.10">
    <property type="entry name" value="Glutaredoxin"/>
    <property type="match status" value="1"/>
</dbReference>
<dbReference type="RefSeq" id="WP_192026378.1">
    <property type="nucleotide sequence ID" value="NZ_JACYTN010000018.1"/>
</dbReference>
<reference evidence="1 2" key="1">
    <citation type="submission" date="2020-09" db="EMBL/GenBank/DDBJ databases">
        <title>Paenibacillus sp. CAU 1523 isolated from sand of Haeundae Beach.</title>
        <authorList>
            <person name="Kim W."/>
        </authorList>
    </citation>
    <scope>NUCLEOTIDE SEQUENCE [LARGE SCALE GENOMIC DNA]</scope>
    <source>
        <strain evidence="1 2">CAU 1523</strain>
    </source>
</reference>
<accession>A0ABR9B2A9</accession>
<evidence type="ECO:0000313" key="1">
    <source>
        <dbReference type="EMBL" id="MBD8500059.1"/>
    </source>
</evidence>
<proteinExistence type="predicted"/>
<gene>
    <name evidence="1" type="ORF">IFO66_17350</name>
</gene>
<dbReference type="InterPro" id="IPR036249">
    <property type="entry name" value="Thioredoxin-like_sf"/>
</dbReference>
<dbReference type="Proteomes" id="UP000634529">
    <property type="component" value="Unassembled WGS sequence"/>
</dbReference>
<name>A0ABR9B2A9_9BACL</name>